<name>A0A060DG52_9PROT</name>
<gene>
    <name evidence="1" type="ORF">ABAZ39_07335</name>
</gene>
<evidence type="ECO:0000313" key="1">
    <source>
        <dbReference type="EMBL" id="AIB11812.1"/>
    </source>
</evidence>
<proteinExistence type="predicted"/>
<organism evidence="1 2">
    <name type="scientific">Azospirillum argentinense</name>
    <dbReference type="NCBI Taxonomy" id="2970906"/>
    <lineage>
        <taxon>Bacteria</taxon>
        <taxon>Pseudomonadati</taxon>
        <taxon>Pseudomonadota</taxon>
        <taxon>Alphaproteobacteria</taxon>
        <taxon>Rhodospirillales</taxon>
        <taxon>Azospirillaceae</taxon>
        <taxon>Azospirillum</taxon>
    </lineage>
</organism>
<sequence length="79" mass="8824">MASPYTVTESDETAYGSLILLHGKVLLITGIDADHPTEHNRLARLMVGALERLTPTEQAELDRIVGAHEDRWSQEARKQ</sequence>
<protein>
    <submittedName>
        <fullName evidence="1">Uncharacterized protein</fullName>
    </submittedName>
</protein>
<dbReference type="AlphaFoldDB" id="A0A060DG52"/>
<reference evidence="1 2" key="1">
    <citation type="journal article" date="2014" name="Genome Announc.">
        <title>Complete Genome Sequence of the Model Rhizosphere Strain Azospirillum brasilense Az39, Successfully Applied in Agriculture.</title>
        <authorList>
            <person name="Rivera D."/>
            <person name="Revale S."/>
            <person name="Molina R."/>
            <person name="Gualpa J."/>
            <person name="Puente M."/>
            <person name="Maroniche G."/>
            <person name="Paris G."/>
            <person name="Baker D."/>
            <person name="Clavijo B."/>
            <person name="McLay K."/>
            <person name="Spaepen S."/>
            <person name="Perticari A."/>
            <person name="Vazquez M."/>
            <person name="Wisniewski-Dye F."/>
            <person name="Watkins C."/>
            <person name="Martinez-Abarca F."/>
            <person name="Vanderleyden J."/>
            <person name="Cassan F."/>
        </authorList>
    </citation>
    <scope>NUCLEOTIDE SEQUENCE [LARGE SCALE GENOMIC DNA]</scope>
    <source>
        <strain evidence="1 2">Az39</strain>
    </source>
</reference>
<accession>A0A060DG52</accession>
<dbReference type="Proteomes" id="UP000027186">
    <property type="component" value="Chromosome"/>
</dbReference>
<dbReference type="KEGG" id="abq:ABAZ39_07335"/>
<dbReference type="EMBL" id="CP007793">
    <property type="protein sequence ID" value="AIB11812.1"/>
    <property type="molecule type" value="Genomic_DNA"/>
</dbReference>
<evidence type="ECO:0000313" key="2">
    <source>
        <dbReference type="Proteomes" id="UP000027186"/>
    </source>
</evidence>
<dbReference type="RefSeq" id="WP_038528018.1">
    <property type="nucleotide sequence ID" value="NZ_CP007793.1"/>
</dbReference>